<dbReference type="RefSeq" id="WP_377931280.1">
    <property type="nucleotide sequence ID" value="NZ_JBHUEA010000001.1"/>
</dbReference>
<feature type="compositionally biased region" description="Gly residues" evidence="8">
    <location>
        <begin position="1"/>
        <end position="10"/>
    </location>
</feature>
<dbReference type="PROSITE" id="PS50928">
    <property type="entry name" value="ABC_TM1"/>
    <property type="match status" value="1"/>
</dbReference>
<keyword evidence="5 7" id="KW-1133">Transmembrane helix</keyword>
<keyword evidence="6 7" id="KW-0472">Membrane</keyword>
<reference evidence="11" key="1">
    <citation type="journal article" date="2019" name="Int. J. Syst. Evol. Microbiol.">
        <title>The Global Catalogue of Microorganisms (GCM) 10K type strain sequencing project: providing services to taxonomists for standard genome sequencing and annotation.</title>
        <authorList>
            <consortium name="The Broad Institute Genomics Platform"/>
            <consortium name="The Broad Institute Genome Sequencing Center for Infectious Disease"/>
            <person name="Wu L."/>
            <person name="Ma J."/>
        </authorList>
    </citation>
    <scope>NUCLEOTIDE SEQUENCE [LARGE SCALE GENOMIC DNA]</scope>
    <source>
        <strain evidence="11">CGMCC 1.12471</strain>
    </source>
</reference>
<feature type="transmembrane region" description="Helical" evidence="7">
    <location>
        <begin position="287"/>
        <end position="306"/>
    </location>
</feature>
<evidence type="ECO:0000256" key="5">
    <source>
        <dbReference type="ARBA" id="ARBA00022989"/>
    </source>
</evidence>
<comment type="subcellular location">
    <subcellularLocation>
        <location evidence="1 7">Cell membrane</location>
        <topology evidence="1 7">Multi-pass membrane protein</topology>
    </subcellularLocation>
</comment>
<evidence type="ECO:0000256" key="8">
    <source>
        <dbReference type="SAM" id="MobiDB-lite"/>
    </source>
</evidence>
<evidence type="ECO:0000259" key="9">
    <source>
        <dbReference type="PROSITE" id="PS50928"/>
    </source>
</evidence>
<dbReference type="PANTHER" id="PTHR30193">
    <property type="entry name" value="ABC TRANSPORTER PERMEASE PROTEIN"/>
    <property type="match status" value="1"/>
</dbReference>
<dbReference type="PANTHER" id="PTHR30193:SF41">
    <property type="entry name" value="DIACETYLCHITOBIOSE UPTAKE SYSTEM PERMEASE PROTEIN NGCF"/>
    <property type="match status" value="1"/>
</dbReference>
<gene>
    <name evidence="10" type="ORF">ACFSBI_00795</name>
</gene>
<dbReference type="CDD" id="cd06261">
    <property type="entry name" value="TM_PBP2"/>
    <property type="match status" value="1"/>
</dbReference>
<comment type="caution">
    <text evidence="10">The sequence shown here is derived from an EMBL/GenBank/DDBJ whole genome shotgun (WGS) entry which is preliminary data.</text>
</comment>
<dbReference type="Gene3D" id="1.10.3720.10">
    <property type="entry name" value="MetI-like"/>
    <property type="match status" value="1"/>
</dbReference>
<evidence type="ECO:0000256" key="4">
    <source>
        <dbReference type="ARBA" id="ARBA00022692"/>
    </source>
</evidence>
<evidence type="ECO:0000313" key="11">
    <source>
        <dbReference type="Proteomes" id="UP001597347"/>
    </source>
</evidence>
<dbReference type="EMBL" id="JBHUEA010000001">
    <property type="protein sequence ID" value="MFD1720073.1"/>
    <property type="molecule type" value="Genomic_DNA"/>
</dbReference>
<dbReference type="SUPFAM" id="SSF161098">
    <property type="entry name" value="MetI-like"/>
    <property type="match status" value="1"/>
</dbReference>
<feature type="region of interest" description="Disordered" evidence="8">
    <location>
        <begin position="1"/>
        <end position="29"/>
    </location>
</feature>
<proteinExistence type="inferred from homology"/>
<evidence type="ECO:0000313" key="10">
    <source>
        <dbReference type="EMBL" id="MFD1720073.1"/>
    </source>
</evidence>
<feature type="transmembrane region" description="Helical" evidence="7">
    <location>
        <begin position="36"/>
        <end position="57"/>
    </location>
</feature>
<keyword evidence="2 7" id="KW-0813">Transport</keyword>
<organism evidence="10 11">
    <name type="scientific">Amnibacterium endophyticum</name>
    <dbReference type="NCBI Taxonomy" id="2109337"/>
    <lineage>
        <taxon>Bacteria</taxon>
        <taxon>Bacillati</taxon>
        <taxon>Actinomycetota</taxon>
        <taxon>Actinomycetes</taxon>
        <taxon>Micrococcales</taxon>
        <taxon>Microbacteriaceae</taxon>
        <taxon>Amnibacterium</taxon>
    </lineage>
</organism>
<evidence type="ECO:0000256" key="6">
    <source>
        <dbReference type="ARBA" id="ARBA00023136"/>
    </source>
</evidence>
<name>A0ABW4LB31_9MICO</name>
<feature type="transmembrane region" description="Helical" evidence="7">
    <location>
        <begin position="132"/>
        <end position="153"/>
    </location>
</feature>
<dbReference type="Proteomes" id="UP001597347">
    <property type="component" value="Unassembled WGS sequence"/>
</dbReference>
<protein>
    <submittedName>
        <fullName evidence="10">Carbohydrate ABC transporter permease</fullName>
    </submittedName>
</protein>
<evidence type="ECO:0000256" key="2">
    <source>
        <dbReference type="ARBA" id="ARBA00022448"/>
    </source>
</evidence>
<dbReference type="Pfam" id="PF00528">
    <property type="entry name" value="BPD_transp_1"/>
    <property type="match status" value="1"/>
</dbReference>
<feature type="transmembrane region" description="Helical" evidence="7">
    <location>
        <begin position="165"/>
        <end position="191"/>
    </location>
</feature>
<evidence type="ECO:0000256" key="7">
    <source>
        <dbReference type="RuleBase" id="RU363032"/>
    </source>
</evidence>
<feature type="compositionally biased region" description="Low complexity" evidence="8">
    <location>
        <begin position="11"/>
        <end position="24"/>
    </location>
</feature>
<feature type="domain" description="ABC transmembrane type-1" evidence="9">
    <location>
        <begin position="95"/>
        <end position="307"/>
    </location>
</feature>
<dbReference type="InterPro" id="IPR051393">
    <property type="entry name" value="ABC_transporter_permease"/>
</dbReference>
<sequence length="318" mass="33749">MTGTTLGAGGAVADATARPPGSRPSSRRRARMRETLVGYSFAAPNLILLGVFLLYPLGLAAVLSFTRYSGFGAPEWIGIANYAELLSDATFWRALINTTFFTALTLLGSVGLGLAIAVLLNKALPGRALFRTIVYAPMVVSGVASGLIGVLMFDENTGVIDKGLIALGLPAIPFQSNGTAAMAAVILMTIWGRTGFNMVIYLAGLQGIGAELYEAAELEGAGPWQRFRSITFPLLGPSTFFLLIMNVIYSFQVFDLVFVLTGGGPGDATTMLTTYAYTNAFTTRAQGYAAAIGMVLLVLMLAFAAVQWRLNRGRDVTE</sequence>
<keyword evidence="11" id="KW-1185">Reference proteome</keyword>
<keyword evidence="3" id="KW-1003">Cell membrane</keyword>
<evidence type="ECO:0000256" key="3">
    <source>
        <dbReference type="ARBA" id="ARBA00022475"/>
    </source>
</evidence>
<keyword evidence="4 7" id="KW-0812">Transmembrane</keyword>
<feature type="transmembrane region" description="Helical" evidence="7">
    <location>
        <begin position="100"/>
        <end position="120"/>
    </location>
</feature>
<accession>A0ABW4LB31</accession>
<comment type="similarity">
    <text evidence="7">Belongs to the binding-protein-dependent transport system permease family.</text>
</comment>
<dbReference type="InterPro" id="IPR035906">
    <property type="entry name" value="MetI-like_sf"/>
</dbReference>
<dbReference type="InterPro" id="IPR000515">
    <property type="entry name" value="MetI-like"/>
</dbReference>
<evidence type="ECO:0000256" key="1">
    <source>
        <dbReference type="ARBA" id="ARBA00004651"/>
    </source>
</evidence>
<feature type="transmembrane region" description="Helical" evidence="7">
    <location>
        <begin position="232"/>
        <end position="251"/>
    </location>
</feature>